<gene>
    <name evidence="3" type="ORF">ACFQQG_04910</name>
</gene>
<sequence length="184" mass="20860">MRRGIQEGNMVQCEMCGTETASPNRVKIEGLNSMSVTSVPNSGPRSKPTRDRPRRRRSIPRAVRVRRVRAAPQHHGQHRWWGSRRDIYDEMDEIAPDYDERIRNARESAGLTQDELAKQLNEKASLMRKLEHGETLPSDDVREKIERGLDISLTTSGGSDETDWESDDATGGYTLGDVVERNDS</sequence>
<keyword evidence="4" id="KW-1185">Reference proteome</keyword>
<dbReference type="SMART" id="SM00530">
    <property type="entry name" value="HTH_XRE"/>
    <property type="match status" value="1"/>
</dbReference>
<feature type="region of interest" description="Disordered" evidence="1">
    <location>
        <begin position="31"/>
        <end position="59"/>
    </location>
</feature>
<dbReference type="Gene3D" id="1.10.260.40">
    <property type="entry name" value="lambda repressor-like DNA-binding domains"/>
    <property type="match status" value="1"/>
</dbReference>
<protein>
    <submittedName>
        <fullName evidence="3">Multiprotein bridging factor aMBF1</fullName>
    </submittedName>
</protein>
<organism evidence="3 4">
    <name type="scientific">Halovenus salina</name>
    <dbReference type="NCBI Taxonomy" id="1510225"/>
    <lineage>
        <taxon>Archaea</taxon>
        <taxon>Methanobacteriati</taxon>
        <taxon>Methanobacteriota</taxon>
        <taxon>Stenosarchaea group</taxon>
        <taxon>Halobacteria</taxon>
        <taxon>Halobacteriales</taxon>
        <taxon>Haloarculaceae</taxon>
        <taxon>Halovenus</taxon>
    </lineage>
</organism>
<dbReference type="CDD" id="cd00093">
    <property type="entry name" value="HTH_XRE"/>
    <property type="match status" value="1"/>
</dbReference>
<evidence type="ECO:0000256" key="1">
    <source>
        <dbReference type="SAM" id="MobiDB-lite"/>
    </source>
</evidence>
<dbReference type="RefSeq" id="WP_382184408.1">
    <property type="nucleotide sequence ID" value="NZ_JBHSZI010000001.1"/>
</dbReference>
<dbReference type="Pfam" id="PF01381">
    <property type="entry name" value="HTH_3"/>
    <property type="match status" value="1"/>
</dbReference>
<proteinExistence type="predicted"/>
<dbReference type="PROSITE" id="PS50943">
    <property type="entry name" value="HTH_CROC1"/>
    <property type="match status" value="1"/>
</dbReference>
<dbReference type="InterPro" id="IPR001387">
    <property type="entry name" value="Cro/C1-type_HTH"/>
</dbReference>
<dbReference type="EMBL" id="JBHSZI010000001">
    <property type="protein sequence ID" value="MFC7057633.1"/>
    <property type="molecule type" value="Genomic_DNA"/>
</dbReference>
<evidence type="ECO:0000313" key="4">
    <source>
        <dbReference type="Proteomes" id="UP001596445"/>
    </source>
</evidence>
<dbReference type="SUPFAM" id="SSF47413">
    <property type="entry name" value="lambda repressor-like DNA-binding domains"/>
    <property type="match status" value="1"/>
</dbReference>
<feature type="domain" description="HTH cro/C1-type" evidence="2">
    <location>
        <begin position="102"/>
        <end position="156"/>
    </location>
</feature>
<reference evidence="3 4" key="1">
    <citation type="journal article" date="2019" name="Int. J. Syst. Evol. Microbiol.">
        <title>The Global Catalogue of Microorganisms (GCM) 10K type strain sequencing project: providing services to taxonomists for standard genome sequencing and annotation.</title>
        <authorList>
            <consortium name="The Broad Institute Genomics Platform"/>
            <consortium name="The Broad Institute Genome Sequencing Center for Infectious Disease"/>
            <person name="Wu L."/>
            <person name="Ma J."/>
        </authorList>
    </citation>
    <scope>NUCLEOTIDE SEQUENCE [LARGE SCALE GENOMIC DNA]</scope>
    <source>
        <strain evidence="3 4">JCM 30072</strain>
    </source>
</reference>
<comment type="caution">
    <text evidence="3">The sequence shown here is derived from an EMBL/GenBank/DDBJ whole genome shotgun (WGS) entry which is preliminary data.</text>
</comment>
<feature type="compositionally biased region" description="Polar residues" evidence="1">
    <location>
        <begin position="32"/>
        <end position="44"/>
    </location>
</feature>
<dbReference type="InterPro" id="IPR004451">
    <property type="entry name" value="MJ0586"/>
</dbReference>
<dbReference type="AlphaFoldDB" id="A0ABD5W0E4"/>
<dbReference type="NCBIfam" id="TIGR00270">
    <property type="entry name" value="multiprotein bridging factor aMBF1"/>
    <property type="match status" value="1"/>
</dbReference>
<accession>A0ABD5W0E4</accession>
<dbReference type="InterPro" id="IPR010982">
    <property type="entry name" value="Lambda_DNA-bd_dom_sf"/>
</dbReference>
<dbReference type="Proteomes" id="UP001596445">
    <property type="component" value="Unassembled WGS sequence"/>
</dbReference>
<name>A0ABD5W0E4_9EURY</name>
<evidence type="ECO:0000259" key="2">
    <source>
        <dbReference type="PROSITE" id="PS50943"/>
    </source>
</evidence>
<evidence type="ECO:0000313" key="3">
    <source>
        <dbReference type="EMBL" id="MFC7057633.1"/>
    </source>
</evidence>
<feature type="region of interest" description="Disordered" evidence="1">
    <location>
        <begin position="151"/>
        <end position="184"/>
    </location>
</feature>